<dbReference type="Gene3D" id="1.25.10.10">
    <property type="entry name" value="Leucine-rich Repeat Variant"/>
    <property type="match status" value="2"/>
</dbReference>
<dbReference type="InterPro" id="IPR016024">
    <property type="entry name" value="ARM-type_fold"/>
</dbReference>
<name>A0ABP7U1E1_9PSEU</name>
<dbReference type="SUPFAM" id="SSF48371">
    <property type="entry name" value="ARM repeat"/>
    <property type="match status" value="1"/>
</dbReference>
<protein>
    <recommendedName>
        <fullName evidence="3">Leucine rich repeat variant</fullName>
    </recommendedName>
</protein>
<keyword evidence="2" id="KW-1185">Reference proteome</keyword>
<gene>
    <name evidence="1" type="ORF">GCM10022247_69490</name>
</gene>
<sequence>MRLVHSEVLAGLAANPALPRALLARFVADADEELSAELARRTDLTADQERVLAGRASAEDPAAMLVDPDPLVRVRLACWPAIGAAAVEVLARDPDIDVLTSAATCQPLSGALVDELMRDERPEVRKALARNHHLPASVLAVLAEDSDEATHIALAENPRAPVEVLLPWLGHTGVHVRWALARRTDLPVDAYERLAEDPLPGAQWDVAANPALADTERGRALVARLALSEDRWLLQRLVHNPGIELGALERLVPNVRVGPVLLPRIARATSAELRVLAASSAPQVRALLAYRPDLPADLVVPLLKGAKLKVRRALAAQRNLPVESIVDFLGGSDARAARAAAANPSLPVAEMERLLS</sequence>
<reference evidence="2" key="1">
    <citation type="journal article" date="2019" name="Int. J. Syst. Evol. Microbiol.">
        <title>The Global Catalogue of Microorganisms (GCM) 10K type strain sequencing project: providing services to taxonomists for standard genome sequencing and annotation.</title>
        <authorList>
            <consortium name="The Broad Institute Genomics Platform"/>
            <consortium name="The Broad Institute Genome Sequencing Center for Infectious Disease"/>
            <person name="Wu L."/>
            <person name="Ma J."/>
        </authorList>
    </citation>
    <scope>NUCLEOTIDE SEQUENCE [LARGE SCALE GENOMIC DNA]</scope>
    <source>
        <strain evidence="2">JCM 17342</strain>
    </source>
</reference>
<dbReference type="RefSeq" id="WP_344884874.1">
    <property type="nucleotide sequence ID" value="NZ_BAABAL010000026.1"/>
</dbReference>
<evidence type="ECO:0008006" key="3">
    <source>
        <dbReference type="Google" id="ProtNLM"/>
    </source>
</evidence>
<dbReference type="Proteomes" id="UP001501747">
    <property type="component" value="Unassembled WGS sequence"/>
</dbReference>
<comment type="caution">
    <text evidence="1">The sequence shown here is derived from an EMBL/GenBank/DDBJ whole genome shotgun (WGS) entry which is preliminary data.</text>
</comment>
<evidence type="ECO:0000313" key="1">
    <source>
        <dbReference type="EMBL" id="GAA4034413.1"/>
    </source>
</evidence>
<dbReference type="InterPro" id="IPR011989">
    <property type="entry name" value="ARM-like"/>
</dbReference>
<evidence type="ECO:0000313" key="2">
    <source>
        <dbReference type="Proteomes" id="UP001501747"/>
    </source>
</evidence>
<organism evidence="1 2">
    <name type="scientific">Allokutzneria multivorans</name>
    <dbReference type="NCBI Taxonomy" id="1142134"/>
    <lineage>
        <taxon>Bacteria</taxon>
        <taxon>Bacillati</taxon>
        <taxon>Actinomycetota</taxon>
        <taxon>Actinomycetes</taxon>
        <taxon>Pseudonocardiales</taxon>
        <taxon>Pseudonocardiaceae</taxon>
        <taxon>Allokutzneria</taxon>
    </lineage>
</organism>
<dbReference type="EMBL" id="BAABAL010000026">
    <property type="protein sequence ID" value="GAA4034413.1"/>
    <property type="molecule type" value="Genomic_DNA"/>
</dbReference>
<proteinExistence type="predicted"/>
<accession>A0ABP7U1E1</accession>